<reference evidence="13 14" key="1">
    <citation type="submission" date="2018-06" db="EMBL/GenBank/DDBJ databases">
        <title>Genomic Encyclopedia of Archaeal and Bacterial Type Strains, Phase II (KMG-II): from individual species to whole genera.</title>
        <authorList>
            <person name="Goeker M."/>
        </authorList>
    </citation>
    <scope>NUCLEOTIDE SEQUENCE [LARGE SCALE GENOMIC DNA]</scope>
    <source>
        <strain evidence="13 14">DSM 23241</strain>
    </source>
</reference>
<feature type="transmembrane region" description="Helical" evidence="12">
    <location>
        <begin position="126"/>
        <end position="144"/>
    </location>
</feature>
<dbReference type="InterPro" id="IPR003780">
    <property type="entry name" value="COX15/CtaA_fam"/>
</dbReference>
<keyword evidence="3 12" id="KW-0812">Transmembrane</keyword>
<dbReference type="GO" id="GO:0016653">
    <property type="term" value="F:oxidoreductase activity, acting on NAD(P)H, heme protein as acceptor"/>
    <property type="evidence" value="ECO:0007669"/>
    <property type="project" value="TreeGrafter"/>
</dbReference>
<organism evidence="13 14">
    <name type="scientific">Hydrotalea sandarakina</name>
    <dbReference type="NCBI Taxonomy" id="1004304"/>
    <lineage>
        <taxon>Bacteria</taxon>
        <taxon>Pseudomonadati</taxon>
        <taxon>Bacteroidota</taxon>
        <taxon>Chitinophagia</taxon>
        <taxon>Chitinophagales</taxon>
        <taxon>Chitinophagaceae</taxon>
        <taxon>Hydrotalea</taxon>
    </lineage>
</organism>
<protein>
    <submittedName>
        <fullName evidence="13">Cytochrome c oxidase assembly protein subunit 15</fullName>
    </submittedName>
</protein>
<proteinExistence type="predicted"/>
<gene>
    <name evidence="13" type="ORF">LX80_01876</name>
</gene>
<comment type="cofactor">
    <cofactor evidence="1">
        <name>heme b</name>
        <dbReference type="ChEBI" id="CHEBI:60344"/>
    </cofactor>
</comment>
<comment type="subcellular location">
    <subcellularLocation>
        <location evidence="2">Membrane</location>
        <topology evidence="2">Multi-pass membrane protein</topology>
    </subcellularLocation>
</comment>
<dbReference type="EMBL" id="QKZV01000005">
    <property type="protein sequence ID" value="PZX62393.1"/>
    <property type="molecule type" value="Genomic_DNA"/>
</dbReference>
<dbReference type="GO" id="GO:0016020">
    <property type="term" value="C:membrane"/>
    <property type="evidence" value="ECO:0007669"/>
    <property type="project" value="UniProtKB-SubCell"/>
</dbReference>
<dbReference type="Pfam" id="PF02628">
    <property type="entry name" value="COX15-CtaA"/>
    <property type="match status" value="1"/>
</dbReference>
<evidence type="ECO:0000256" key="5">
    <source>
        <dbReference type="ARBA" id="ARBA00022989"/>
    </source>
</evidence>
<name>A0A2W7RNM6_9BACT</name>
<feature type="transmembrane region" description="Helical" evidence="12">
    <location>
        <begin position="294"/>
        <end position="316"/>
    </location>
</feature>
<evidence type="ECO:0000256" key="4">
    <source>
        <dbReference type="ARBA" id="ARBA00022723"/>
    </source>
</evidence>
<evidence type="ECO:0000256" key="1">
    <source>
        <dbReference type="ARBA" id="ARBA00001970"/>
    </source>
</evidence>
<comment type="caution">
    <text evidence="13">The sequence shown here is derived from an EMBL/GenBank/DDBJ whole genome shotgun (WGS) entry which is preliminary data.</text>
</comment>
<dbReference type="PANTHER" id="PTHR23289">
    <property type="entry name" value="CYTOCHROME C OXIDASE ASSEMBLY PROTEIN COX15"/>
    <property type="match status" value="1"/>
</dbReference>
<evidence type="ECO:0000256" key="12">
    <source>
        <dbReference type="SAM" id="Phobius"/>
    </source>
</evidence>
<comment type="pathway">
    <text evidence="10">Porphyrin-containing compound metabolism; heme A biosynthesis; heme A from heme O: step 1/1.</text>
</comment>
<dbReference type="OrthoDB" id="9793156at2"/>
<accession>A0A2W7RNM6</accession>
<keyword evidence="8" id="KW-0350">Heme biosynthesis</keyword>
<evidence type="ECO:0000313" key="14">
    <source>
        <dbReference type="Proteomes" id="UP000249720"/>
    </source>
</evidence>
<dbReference type="GO" id="GO:0006784">
    <property type="term" value="P:heme A biosynthetic process"/>
    <property type="evidence" value="ECO:0007669"/>
    <property type="project" value="InterPro"/>
</dbReference>
<keyword evidence="9 12" id="KW-0472">Membrane</keyword>
<feature type="transmembrane region" description="Helical" evidence="12">
    <location>
        <begin position="12"/>
        <end position="31"/>
    </location>
</feature>
<keyword evidence="6" id="KW-0560">Oxidoreductase</keyword>
<evidence type="ECO:0000256" key="6">
    <source>
        <dbReference type="ARBA" id="ARBA00023002"/>
    </source>
</evidence>
<dbReference type="GO" id="GO:0046872">
    <property type="term" value="F:metal ion binding"/>
    <property type="evidence" value="ECO:0007669"/>
    <property type="project" value="UniProtKB-KW"/>
</dbReference>
<evidence type="ECO:0000256" key="2">
    <source>
        <dbReference type="ARBA" id="ARBA00004141"/>
    </source>
</evidence>
<evidence type="ECO:0000256" key="7">
    <source>
        <dbReference type="ARBA" id="ARBA00023004"/>
    </source>
</evidence>
<feature type="transmembrane region" description="Helical" evidence="12">
    <location>
        <begin position="96"/>
        <end position="114"/>
    </location>
</feature>
<feature type="transmembrane region" description="Helical" evidence="12">
    <location>
        <begin position="197"/>
        <end position="218"/>
    </location>
</feature>
<sequence length="354" mass="40555">MQQEEKSRIWVSNWLFVGVAMLVVQVILGGITRLTGSGLSITEWDPIMGAIPPTSESQWQHAFQQYQQIAQFKYMNYNFTLSDFKHIFFWEWFHRLWARSIGIVFIIPFVYFIIKKHIKSWMIQPLIGLFILGGFQGLIGWIMVKSGLNDENLYVSHIKLAIHFIAAMVLIVYTLLFALMIRVPQREKVVNPSLKKFTIVIIIILFIQLLYGAFMAGLKAASAAPTWPTINGMWIPDAFGNSPLQQSLFFNKITIHFIHRTLAYILLILIIFWYAKTTNIKQSQWFSFTKQLAIILVCTQVVLGVAAVLSSTGIVLGKFGLFEWLAELHQTIGMLLLLTMIANSYLLLFRPAQS</sequence>
<keyword evidence="5 12" id="KW-1133">Transmembrane helix</keyword>
<dbReference type="AlphaFoldDB" id="A0A2W7RNM6"/>
<feature type="transmembrane region" description="Helical" evidence="12">
    <location>
        <begin position="328"/>
        <end position="348"/>
    </location>
</feature>
<evidence type="ECO:0000256" key="8">
    <source>
        <dbReference type="ARBA" id="ARBA00023133"/>
    </source>
</evidence>
<evidence type="ECO:0000256" key="10">
    <source>
        <dbReference type="ARBA" id="ARBA00044501"/>
    </source>
</evidence>
<keyword evidence="14" id="KW-1185">Reference proteome</keyword>
<evidence type="ECO:0000256" key="9">
    <source>
        <dbReference type="ARBA" id="ARBA00023136"/>
    </source>
</evidence>
<keyword evidence="4" id="KW-0479">Metal-binding</keyword>
<comment type="catalytic activity">
    <reaction evidence="11">
        <text>Fe(II)-heme o + 2 A + H2O = Fe(II)-heme a + 2 AH2</text>
        <dbReference type="Rhea" id="RHEA:63388"/>
        <dbReference type="ChEBI" id="CHEBI:13193"/>
        <dbReference type="ChEBI" id="CHEBI:15377"/>
        <dbReference type="ChEBI" id="CHEBI:17499"/>
        <dbReference type="ChEBI" id="CHEBI:60530"/>
        <dbReference type="ChEBI" id="CHEBI:61715"/>
        <dbReference type="EC" id="1.17.99.9"/>
    </reaction>
    <physiologicalReaction direction="left-to-right" evidence="11">
        <dbReference type="Rhea" id="RHEA:63389"/>
    </physiologicalReaction>
</comment>
<dbReference type="PANTHER" id="PTHR23289:SF2">
    <property type="entry name" value="CYTOCHROME C OXIDASE ASSEMBLY PROTEIN COX15 HOMOLOG"/>
    <property type="match status" value="1"/>
</dbReference>
<evidence type="ECO:0000256" key="11">
    <source>
        <dbReference type="ARBA" id="ARBA00048044"/>
    </source>
</evidence>
<evidence type="ECO:0000313" key="13">
    <source>
        <dbReference type="EMBL" id="PZX62393.1"/>
    </source>
</evidence>
<dbReference type="Proteomes" id="UP000249720">
    <property type="component" value="Unassembled WGS sequence"/>
</dbReference>
<keyword evidence="7" id="KW-0408">Iron</keyword>
<evidence type="ECO:0000256" key="3">
    <source>
        <dbReference type="ARBA" id="ARBA00022692"/>
    </source>
</evidence>
<feature type="transmembrane region" description="Helical" evidence="12">
    <location>
        <begin position="253"/>
        <end position="274"/>
    </location>
</feature>
<feature type="transmembrane region" description="Helical" evidence="12">
    <location>
        <begin position="164"/>
        <end position="185"/>
    </location>
</feature>
<dbReference type="GO" id="GO:0120547">
    <property type="term" value="F:heme A synthase activity"/>
    <property type="evidence" value="ECO:0007669"/>
    <property type="project" value="UniProtKB-EC"/>
</dbReference>
<dbReference type="InterPro" id="IPR023754">
    <property type="entry name" value="HemeA_Synthase_type2"/>
</dbReference>